<accession>A0ABQ0RID9</accession>
<dbReference type="Gene3D" id="3.30.460.10">
    <property type="entry name" value="Beta Polymerase, domain 2"/>
    <property type="match status" value="1"/>
</dbReference>
<dbReference type="RefSeq" id="WP_141356174.1">
    <property type="nucleotide sequence ID" value="NZ_BAAAWM010000001.1"/>
</dbReference>
<dbReference type="PANTHER" id="PTHR41773">
    <property type="entry name" value="GTP PYROPHOSPHATASE-RELATED"/>
    <property type="match status" value="1"/>
</dbReference>
<dbReference type="InterPro" id="IPR007685">
    <property type="entry name" value="RelA_SpoT"/>
</dbReference>
<keyword evidence="3" id="KW-1185">Reference proteome</keyword>
<dbReference type="Pfam" id="PF04607">
    <property type="entry name" value="RelA_SpoT"/>
    <property type="match status" value="1"/>
</dbReference>
<dbReference type="SMART" id="SM00954">
    <property type="entry name" value="RelA_SpoT"/>
    <property type="match status" value="1"/>
</dbReference>
<proteinExistence type="predicted"/>
<dbReference type="PANTHER" id="PTHR41773:SF1">
    <property type="entry name" value="RELA_SPOT DOMAIN-CONTAINING PROTEIN"/>
    <property type="match status" value="1"/>
</dbReference>
<protein>
    <recommendedName>
        <fullName evidence="1">RelA/SpoT domain-containing protein</fullName>
    </recommendedName>
</protein>
<organism evidence="2 3">
    <name type="scientific">Glutamicibacter nicotianae</name>
    <name type="common">Arthrobacter nicotianae</name>
    <dbReference type="NCBI Taxonomy" id="37929"/>
    <lineage>
        <taxon>Bacteria</taxon>
        <taxon>Bacillati</taxon>
        <taxon>Actinomycetota</taxon>
        <taxon>Actinomycetes</taxon>
        <taxon>Micrococcales</taxon>
        <taxon>Micrococcaceae</taxon>
        <taxon>Glutamicibacter</taxon>
    </lineage>
</organism>
<comment type="caution">
    <text evidence="2">The sequence shown here is derived from an EMBL/GenBank/DDBJ whole genome shotgun (WGS) entry which is preliminary data.</text>
</comment>
<reference evidence="2 3" key="1">
    <citation type="submission" date="2019-06" db="EMBL/GenBank/DDBJ databases">
        <title>Whole genome shotgun sequence of Glutamicibacter nicotianae NBRC 14234.</title>
        <authorList>
            <person name="Hosoyama A."/>
            <person name="Uohara A."/>
            <person name="Ohji S."/>
            <person name="Ichikawa N."/>
        </authorList>
    </citation>
    <scope>NUCLEOTIDE SEQUENCE [LARGE SCALE GENOMIC DNA]</scope>
    <source>
        <strain evidence="2 3">NBRC 14234</strain>
    </source>
</reference>
<dbReference type="Proteomes" id="UP000316242">
    <property type="component" value="Unassembled WGS sequence"/>
</dbReference>
<gene>
    <name evidence="2" type="ORF">ANI01nite_07810</name>
</gene>
<dbReference type="CDD" id="cd05399">
    <property type="entry name" value="NT_Rel-Spo_like"/>
    <property type="match status" value="1"/>
</dbReference>
<sequence>MDEADRVWTPESTHDKFVEFEATYKRALLRYEKIICRSLENSEINTTLVKLRCKTQMGVYTKQLDKEYEDPWTQCADLIGARIVVPLASDKARVTAALEKCNDIKVLQIEDKELHRDPKHLKYGGLHIQIECRDFLGPTDQPIQCEVQVRTVAEHTWAETEHEFVYKGPKGLPHSVQRTFARLLALVELVDDELVRGVDDVKNSDMYADHLLVQFVRSTAQQFNIRSSSESMTIGFLHDLLEILGMNARALLTLTDKYVEADPDTIHRIVSTKGATSQGFQVNSDYIAAQPELLPAMALLSENPHDLRTQIEGTHLYEPFRQLAVWTNSRGFLSD</sequence>
<evidence type="ECO:0000259" key="1">
    <source>
        <dbReference type="SMART" id="SM00954"/>
    </source>
</evidence>
<feature type="domain" description="RelA/SpoT" evidence="1">
    <location>
        <begin position="51"/>
        <end position="172"/>
    </location>
</feature>
<evidence type="ECO:0000313" key="2">
    <source>
        <dbReference type="EMBL" id="GEC11578.1"/>
    </source>
</evidence>
<dbReference type="EMBL" id="BJNE01000002">
    <property type="protein sequence ID" value="GEC11578.1"/>
    <property type="molecule type" value="Genomic_DNA"/>
</dbReference>
<dbReference type="InterPro" id="IPR043519">
    <property type="entry name" value="NT_sf"/>
</dbReference>
<name>A0ABQ0RID9_GLUNI</name>
<dbReference type="SUPFAM" id="SSF81301">
    <property type="entry name" value="Nucleotidyltransferase"/>
    <property type="match status" value="1"/>
</dbReference>
<evidence type="ECO:0000313" key="3">
    <source>
        <dbReference type="Proteomes" id="UP000316242"/>
    </source>
</evidence>